<comment type="caution">
    <text evidence="10">The sequence shown here is derived from an EMBL/GenBank/DDBJ whole genome shotgun (WGS) entry which is preliminary data.</text>
</comment>
<keyword evidence="7" id="KW-0234">DNA repair</keyword>
<evidence type="ECO:0000256" key="4">
    <source>
        <dbReference type="ARBA" id="ARBA00022737"/>
    </source>
</evidence>
<dbReference type="Gene3D" id="2.130.10.10">
    <property type="entry name" value="YVTN repeat-like/Quinoprotein amine dehydrogenase"/>
    <property type="match status" value="2"/>
</dbReference>
<evidence type="ECO:0000256" key="7">
    <source>
        <dbReference type="ARBA" id="ARBA00023204"/>
    </source>
</evidence>
<reference evidence="11" key="1">
    <citation type="journal article" date="2016" name="Proc. Natl. Acad. Sci. U.S.A.">
        <title>Comparative genomics of biotechnologically important yeasts.</title>
        <authorList>
            <person name="Riley R."/>
            <person name="Haridas S."/>
            <person name="Wolfe K.H."/>
            <person name="Lopes M.R."/>
            <person name="Hittinger C.T."/>
            <person name="Goeker M."/>
            <person name="Salamov A.A."/>
            <person name="Wisecaver J.H."/>
            <person name="Long T.M."/>
            <person name="Calvey C.H."/>
            <person name="Aerts A.L."/>
            <person name="Barry K.W."/>
            <person name="Choi C."/>
            <person name="Clum A."/>
            <person name="Coughlan A.Y."/>
            <person name="Deshpande S."/>
            <person name="Douglass A.P."/>
            <person name="Hanson S.J."/>
            <person name="Klenk H.-P."/>
            <person name="LaButti K.M."/>
            <person name="Lapidus A."/>
            <person name="Lindquist E.A."/>
            <person name="Lipzen A.M."/>
            <person name="Meier-Kolthoff J.P."/>
            <person name="Ohm R.A."/>
            <person name="Otillar R.P."/>
            <person name="Pangilinan J.L."/>
            <person name="Peng Y."/>
            <person name="Rokas A."/>
            <person name="Rosa C.A."/>
            <person name="Scheuner C."/>
            <person name="Sibirny A.A."/>
            <person name="Slot J.C."/>
            <person name="Stielow J.B."/>
            <person name="Sun H."/>
            <person name="Kurtzman C.P."/>
            <person name="Blackwell M."/>
            <person name="Grigoriev I.V."/>
            <person name="Jeffries T.W."/>
        </authorList>
    </citation>
    <scope>NUCLEOTIDE SEQUENCE [LARGE SCALE GENOMIC DNA]</scope>
    <source>
        <strain evidence="11">NRRL Y-1626</strain>
    </source>
</reference>
<keyword evidence="4" id="KW-0677">Repeat</keyword>
<evidence type="ECO:0000256" key="6">
    <source>
        <dbReference type="ARBA" id="ARBA00022853"/>
    </source>
</evidence>
<dbReference type="InterPro" id="IPR001680">
    <property type="entry name" value="WD40_rpt"/>
</dbReference>
<accession>A0A1B7T9W9</accession>
<sequence>MGTVEAYPILSYWHSTKPIYSCQFNHQEKNDNKFLTCGGDNKIKIWRNIKTHFQKAKDRINDIEYITTLKGFSKPVNISKFSKCGKYIAGCGDDGYVIIWEKIPTFVIDNFKKVVDDIKELYRIIKYFPVTSLSSNDQVEVYSLDWSPDSNYLIIGYMNTYIKIIDIHDSQQPYLIAKKNHNDVVQGCSWDPKNEMIITMSADRSICIYKPKFNNQNKLQDIKLVNRIVKGEMNLLGKQESIFAQVDFNFFRKLQFSPDGNLLVLPYGIWKTENNVEVNCVHIFHRANLLRGINKPIATIPNLKKRCLCVSFNPNYYQINNNNTVTSHLFSLPYKMIFAIATDDEIMIYDTDNLKCLMRIKNLHYYTIYDMSWNAKGDKIIICSKDGFLSTIDLKNYKFGDLILEEENNNEDDDAMDIDIEINDCKKNLETEVKQKQPTIINLLTVRKK</sequence>
<keyword evidence="11" id="KW-1185">Reference proteome</keyword>
<keyword evidence="8" id="KW-0539">Nucleus</keyword>
<keyword evidence="3" id="KW-0853">WD repeat</keyword>
<dbReference type="AlphaFoldDB" id="A0A1B7T9W9"/>
<evidence type="ECO:0000313" key="11">
    <source>
        <dbReference type="Proteomes" id="UP000092321"/>
    </source>
</evidence>
<dbReference type="GO" id="GO:0006335">
    <property type="term" value="P:DNA replication-dependent chromatin assembly"/>
    <property type="evidence" value="ECO:0007669"/>
    <property type="project" value="InterPro"/>
</dbReference>
<dbReference type="SMART" id="SM00320">
    <property type="entry name" value="WD40"/>
    <property type="match status" value="6"/>
</dbReference>
<evidence type="ECO:0000256" key="2">
    <source>
        <dbReference type="ARBA" id="ARBA00007306"/>
    </source>
</evidence>
<evidence type="ECO:0000313" key="10">
    <source>
        <dbReference type="EMBL" id="OBA25524.1"/>
    </source>
</evidence>
<evidence type="ECO:0000259" key="9">
    <source>
        <dbReference type="Pfam" id="PF24105"/>
    </source>
</evidence>
<evidence type="ECO:0000256" key="1">
    <source>
        <dbReference type="ARBA" id="ARBA00004123"/>
    </source>
</evidence>
<dbReference type="OrthoDB" id="71227at2759"/>
<dbReference type="PANTHER" id="PTHR15271">
    <property type="entry name" value="CHROMATIN ASSEMBLY FACTOR 1 SUBUNIT B"/>
    <property type="match status" value="1"/>
</dbReference>
<dbReference type="InterPro" id="IPR045145">
    <property type="entry name" value="PTHR15271"/>
</dbReference>
<keyword evidence="6" id="KW-0156">Chromatin regulator</keyword>
<evidence type="ECO:0000256" key="8">
    <source>
        <dbReference type="ARBA" id="ARBA00023242"/>
    </source>
</evidence>
<dbReference type="GO" id="GO:0033186">
    <property type="term" value="C:CAF-1 complex"/>
    <property type="evidence" value="ECO:0007669"/>
    <property type="project" value="TreeGrafter"/>
</dbReference>
<dbReference type="GO" id="GO:0005634">
    <property type="term" value="C:nucleus"/>
    <property type="evidence" value="ECO:0007669"/>
    <property type="project" value="UniProtKB-SubCell"/>
</dbReference>
<comment type="similarity">
    <text evidence="2">Belongs to the WD repeat HIR1 family.</text>
</comment>
<comment type="subcellular location">
    <subcellularLocation>
        <location evidence="1">Nucleus</location>
    </subcellularLocation>
</comment>
<feature type="domain" description="CAF1B/HIR1 beta-propeller" evidence="9">
    <location>
        <begin position="13"/>
        <end position="396"/>
    </location>
</feature>
<dbReference type="EMBL" id="LXPE01000079">
    <property type="protein sequence ID" value="OBA25524.1"/>
    <property type="molecule type" value="Genomic_DNA"/>
</dbReference>
<dbReference type="GO" id="GO:0006281">
    <property type="term" value="P:DNA repair"/>
    <property type="evidence" value="ECO:0007669"/>
    <property type="project" value="UniProtKB-KW"/>
</dbReference>
<gene>
    <name evidence="10" type="ORF">HANVADRAFT_26889</name>
</gene>
<dbReference type="InterPro" id="IPR015943">
    <property type="entry name" value="WD40/YVTN_repeat-like_dom_sf"/>
</dbReference>
<dbReference type="PANTHER" id="PTHR15271:SF4">
    <property type="entry name" value="CHROMATIN ASSEMBLY FACTOR 1 SUBUNIT B"/>
    <property type="match status" value="1"/>
</dbReference>
<proteinExistence type="inferred from homology"/>
<dbReference type="InterPro" id="IPR036322">
    <property type="entry name" value="WD40_repeat_dom_sf"/>
</dbReference>
<evidence type="ECO:0000256" key="5">
    <source>
        <dbReference type="ARBA" id="ARBA00022763"/>
    </source>
</evidence>
<organism evidence="10 11">
    <name type="scientific">Hanseniaspora valbyensis NRRL Y-1626</name>
    <dbReference type="NCBI Taxonomy" id="766949"/>
    <lineage>
        <taxon>Eukaryota</taxon>
        <taxon>Fungi</taxon>
        <taxon>Dikarya</taxon>
        <taxon>Ascomycota</taxon>
        <taxon>Saccharomycotina</taxon>
        <taxon>Saccharomycetes</taxon>
        <taxon>Saccharomycodales</taxon>
        <taxon>Saccharomycodaceae</taxon>
        <taxon>Hanseniaspora</taxon>
    </lineage>
</organism>
<name>A0A1B7T9W9_9ASCO</name>
<keyword evidence="5" id="KW-0227">DNA damage</keyword>
<evidence type="ECO:0000256" key="3">
    <source>
        <dbReference type="ARBA" id="ARBA00022574"/>
    </source>
</evidence>
<dbReference type="GO" id="GO:0006334">
    <property type="term" value="P:nucleosome assembly"/>
    <property type="evidence" value="ECO:0007669"/>
    <property type="project" value="TreeGrafter"/>
</dbReference>
<dbReference type="Pfam" id="PF24105">
    <property type="entry name" value="Beta-prop_CAF1B_HIR1"/>
    <property type="match status" value="1"/>
</dbReference>
<dbReference type="InterPro" id="IPR055410">
    <property type="entry name" value="Beta-prop_CAF1B_HIR1"/>
</dbReference>
<dbReference type="Proteomes" id="UP000092321">
    <property type="component" value="Unassembled WGS sequence"/>
</dbReference>
<protein>
    <submittedName>
        <fullName evidence="10">WD40 repeat-like protein</fullName>
    </submittedName>
</protein>
<dbReference type="SUPFAM" id="SSF50978">
    <property type="entry name" value="WD40 repeat-like"/>
    <property type="match status" value="1"/>
</dbReference>